<feature type="transmembrane region" description="Helical" evidence="1">
    <location>
        <begin position="234"/>
        <end position="255"/>
    </location>
</feature>
<proteinExistence type="predicted"/>
<dbReference type="Proteomes" id="UP000239504">
    <property type="component" value="Unassembled WGS sequence"/>
</dbReference>
<keyword evidence="1" id="KW-0812">Transmembrane</keyword>
<reference evidence="3 4" key="1">
    <citation type="submission" date="2017-12" db="EMBL/GenBank/DDBJ databases">
        <authorList>
            <person name="Hurst M.R.H."/>
        </authorList>
    </citation>
    <scope>NUCLEOTIDE SEQUENCE [LARGE SCALE GENOMIC DNA]</scope>
    <source>
        <strain evidence="3 4">SY-3-19</strain>
    </source>
</reference>
<name>A0A2S7KAN6_9PROT</name>
<feature type="signal peptide" evidence="2">
    <location>
        <begin position="1"/>
        <end position="21"/>
    </location>
</feature>
<accession>A0A2S7KAN6</accession>
<protein>
    <recommendedName>
        <fullName evidence="5">HupE/UreJ family protein</fullName>
    </recommendedName>
</protein>
<feature type="transmembrane region" description="Helical" evidence="1">
    <location>
        <begin position="267"/>
        <end position="294"/>
    </location>
</feature>
<dbReference type="Pfam" id="PF13795">
    <property type="entry name" value="HupE_UreJ_2"/>
    <property type="match status" value="1"/>
</dbReference>
<keyword evidence="1" id="KW-0472">Membrane</keyword>
<sequence length="330" mass="35913">MRARLLFLFAVMIGVIAPAAAHEVRPAYLQIREIEPSTYDILWKTPAQGDMRLALNVVLPPDCRNLSEPRLTPVNGAAIERWRTVCKGGLPGKKIIIENLETSLTDAIMHFEPLSGSPKTLRMNAAAPRAEIPAKQSLWDVAGAYFHLGVEHILFGFDHLLFVLCLLILVGDVKRLLGAVTAFTLAHSITLAGTTFGWMSLAIAPVEACIALSIAFLAAEIVRTRHGETGAMQRWPWIAAFGFGLLHGFGFASALREIGLPDGAVPLALLFFNLGVEAGQILFIASVLAVMLLWRRAAPPPPQWAQRAPPYAAGIIAGFWFVERTVSILL</sequence>
<evidence type="ECO:0000256" key="2">
    <source>
        <dbReference type="SAM" id="SignalP"/>
    </source>
</evidence>
<evidence type="ECO:0000313" key="4">
    <source>
        <dbReference type="Proteomes" id="UP000239504"/>
    </source>
</evidence>
<evidence type="ECO:0000256" key="1">
    <source>
        <dbReference type="SAM" id="Phobius"/>
    </source>
</evidence>
<dbReference type="AlphaFoldDB" id="A0A2S7KAN6"/>
<keyword evidence="2" id="KW-0732">Signal</keyword>
<keyword evidence="4" id="KW-1185">Reference proteome</keyword>
<gene>
    <name evidence="3" type="ORF">CW354_01570</name>
</gene>
<feature type="transmembrane region" description="Helical" evidence="1">
    <location>
        <begin position="176"/>
        <end position="196"/>
    </location>
</feature>
<comment type="caution">
    <text evidence="3">The sequence shown here is derived from an EMBL/GenBank/DDBJ whole genome shotgun (WGS) entry which is preliminary data.</text>
</comment>
<feature type="chain" id="PRO_5015758232" description="HupE/UreJ family protein" evidence="2">
    <location>
        <begin position="22"/>
        <end position="330"/>
    </location>
</feature>
<keyword evidence="1" id="KW-1133">Transmembrane helix</keyword>
<dbReference type="RefSeq" id="WP_104828286.1">
    <property type="nucleotide sequence ID" value="NZ_PJCH01000001.1"/>
</dbReference>
<dbReference type="OrthoDB" id="9808870at2"/>
<feature type="transmembrane region" description="Helical" evidence="1">
    <location>
        <begin position="202"/>
        <end position="222"/>
    </location>
</feature>
<organism evidence="3 4">
    <name type="scientific">Hyphococcus luteus</name>
    <dbReference type="NCBI Taxonomy" id="2058213"/>
    <lineage>
        <taxon>Bacteria</taxon>
        <taxon>Pseudomonadati</taxon>
        <taxon>Pseudomonadota</taxon>
        <taxon>Alphaproteobacteria</taxon>
        <taxon>Parvularculales</taxon>
        <taxon>Parvularculaceae</taxon>
        <taxon>Hyphococcus</taxon>
    </lineage>
</organism>
<dbReference type="EMBL" id="PJCH01000001">
    <property type="protein sequence ID" value="PQA89584.1"/>
    <property type="molecule type" value="Genomic_DNA"/>
</dbReference>
<evidence type="ECO:0000313" key="3">
    <source>
        <dbReference type="EMBL" id="PQA89584.1"/>
    </source>
</evidence>
<feature type="transmembrane region" description="Helical" evidence="1">
    <location>
        <begin position="145"/>
        <end position="169"/>
    </location>
</feature>
<evidence type="ECO:0008006" key="5">
    <source>
        <dbReference type="Google" id="ProtNLM"/>
    </source>
</evidence>
<dbReference type="InterPro" id="IPR032809">
    <property type="entry name" value="Put_HupE_UreJ"/>
</dbReference>